<evidence type="ECO:0000256" key="5">
    <source>
        <dbReference type="ARBA" id="ARBA00022840"/>
    </source>
</evidence>
<dbReference type="GO" id="GO:0006013">
    <property type="term" value="P:mannose metabolic process"/>
    <property type="evidence" value="ECO:0007669"/>
    <property type="project" value="TreeGrafter"/>
</dbReference>
<dbReference type="PRINTS" id="PR00475">
    <property type="entry name" value="HEXOKINASE"/>
</dbReference>
<keyword evidence="2 6" id="KW-0808">Transferase</keyword>
<dbReference type="EC" id="2.7.1.-" evidence="6"/>
<dbReference type="PANTHER" id="PTHR19443">
    <property type="entry name" value="HEXOKINASE"/>
    <property type="match status" value="1"/>
</dbReference>
<name>A0A6A6JQW7_WESOR</name>
<feature type="domain" description="Hexokinase N-terminal" evidence="8">
    <location>
        <begin position="25"/>
        <end position="239"/>
    </location>
</feature>
<dbReference type="Pfam" id="PF00349">
    <property type="entry name" value="Hexokinase_1"/>
    <property type="match status" value="1"/>
</dbReference>
<dbReference type="GO" id="GO:0005829">
    <property type="term" value="C:cytosol"/>
    <property type="evidence" value="ECO:0007669"/>
    <property type="project" value="TreeGrafter"/>
</dbReference>
<dbReference type="GO" id="GO:0005739">
    <property type="term" value="C:mitochondrion"/>
    <property type="evidence" value="ECO:0007669"/>
    <property type="project" value="TreeGrafter"/>
</dbReference>
<evidence type="ECO:0000256" key="1">
    <source>
        <dbReference type="ARBA" id="ARBA00009225"/>
    </source>
</evidence>
<dbReference type="Proteomes" id="UP000800097">
    <property type="component" value="Unassembled WGS sequence"/>
</dbReference>
<organism evidence="10 11">
    <name type="scientific">Westerdykella ornata</name>
    <dbReference type="NCBI Taxonomy" id="318751"/>
    <lineage>
        <taxon>Eukaryota</taxon>
        <taxon>Fungi</taxon>
        <taxon>Dikarya</taxon>
        <taxon>Ascomycota</taxon>
        <taxon>Pezizomycotina</taxon>
        <taxon>Dothideomycetes</taxon>
        <taxon>Pleosporomycetidae</taxon>
        <taxon>Pleosporales</taxon>
        <taxon>Sporormiaceae</taxon>
        <taxon>Westerdykella</taxon>
    </lineage>
</organism>
<keyword evidence="3 6" id="KW-0547">Nucleotide-binding</keyword>
<feature type="domain" description="Hexokinase C-terminal" evidence="9">
    <location>
        <begin position="251"/>
        <end position="546"/>
    </location>
</feature>
<evidence type="ECO:0000313" key="10">
    <source>
        <dbReference type="EMBL" id="KAF2279021.1"/>
    </source>
</evidence>
<dbReference type="OrthoDB" id="419537at2759"/>
<dbReference type="UniPathway" id="UPA00109">
    <property type="reaction ID" value="UER00180"/>
</dbReference>
<evidence type="ECO:0000256" key="7">
    <source>
        <dbReference type="SAM" id="MobiDB-lite"/>
    </source>
</evidence>
<dbReference type="GO" id="GO:0006006">
    <property type="term" value="P:glucose metabolic process"/>
    <property type="evidence" value="ECO:0007669"/>
    <property type="project" value="TreeGrafter"/>
</dbReference>
<dbReference type="PANTHER" id="PTHR19443:SF29">
    <property type="entry name" value="PHOSPHOTRANSFERASE"/>
    <property type="match status" value="1"/>
</dbReference>
<dbReference type="Pfam" id="PF03727">
    <property type="entry name" value="Hexokinase_2"/>
    <property type="match status" value="1"/>
</dbReference>
<gene>
    <name evidence="10" type="ORF">EI97DRAFT_393912</name>
</gene>
<dbReference type="GeneID" id="54549465"/>
<keyword evidence="5 6" id="KW-0067">ATP-binding</keyword>
<dbReference type="AlphaFoldDB" id="A0A6A6JQW7"/>
<dbReference type="GO" id="GO:0004340">
    <property type="term" value="F:glucokinase activity"/>
    <property type="evidence" value="ECO:0007669"/>
    <property type="project" value="TreeGrafter"/>
</dbReference>
<accession>A0A6A6JQW7</accession>
<protein>
    <recommendedName>
        <fullName evidence="6">Phosphotransferase</fullName>
        <ecNumber evidence="6">2.7.1.-</ecNumber>
    </recommendedName>
</protein>
<dbReference type="GO" id="GO:0019158">
    <property type="term" value="F:mannokinase activity"/>
    <property type="evidence" value="ECO:0007669"/>
    <property type="project" value="TreeGrafter"/>
</dbReference>
<keyword evidence="11" id="KW-1185">Reference proteome</keyword>
<dbReference type="PROSITE" id="PS51748">
    <property type="entry name" value="HEXOKINASE_2"/>
    <property type="match status" value="1"/>
</dbReference>
<feature type="region of interest" description="Disordered" evidence="7">
    <location>
        <begin position="444"/>
        <end position="485"/>
    </location>
</feature>
<reference evidence="10" key="1">
    <citation type="journal article" date="2020" name="Stud. Mycol.">
        <title>101 Dothideomycetes genomes: a test case for predicting lifestyles and emergence of pathogens.</title>
        <authorList>
            <person name="Haridas S."/>
            <person name="Albert R."/>
            <person name="Binder M."/>
            <person name="Bloem J."/>
            <person name="Labutti K."/>
            <person name="Salamov A."/>
            <person name="Andreopoulos B."/>
            <person name="Baker S."/>
            <person name="Barry K."/>
            <person name="Bills G."/>
            <person name="Bluhm B."/>
            <person name="Cannon C."/>
            <person name="Castanera R."/>
            <person name="Culley D."/>
            <person name="Daum C."/>
            <person name="Ezra D."/>
            <person name="Gonzalez J."/>
            <person name="Henrissat B."/>
            <person name="Kuo A."/>
            <person name="Liang C."/>
            <person name="Lipzen A."/>
            <person name="Lutzoni F."/>
            <person name="Magnuson J."/>
            <person name="Mondo S."/>
            <person name="Nolan M."/>
            <person name="Ohm R."/>
            <person name="Pangilinan J."/>
            <person name="Park H.-J."/>
            <person name="Ramirez L."/>
            <person name="Alfaro M."/>
            <person name="Sun H."/>
            <person name="Tritt A."/>
            <person name="Yoshinaga Y."/>
            <person name="Zwiers L.-H."/>
            <person name="Turgeon B."/>
            <person name="Goodwin S."/>
            <person name="Spatafora J."/>
            <person name="Crous P."/>
            <person name="Grigoriev I."/>
        </authorList>
    </citation>
    <scope>NUCLEOTIDE SEQUENCE</scope>
    <source>
        <strain evidence="10">CBS 379.55</strain>
    </source>
</reference>
<dbReference type="GO" id="GO:0001678">
    <property type="term" value="P:intracellular glucose homeostasis"/>
    <property type="evidence" value="ECO:0007669"/>
    <property type="project" value="InterPro"/>
</dbReference>
<dbReference type="InterPro" id="IPR043129">
    <property type="entry name" value="ATPase_NBD"/>
</dbReference>
<evidence type="ECO:0000259" key="8">
    <source>
        <dbReference type="Pfam" id="PF00349"/>
    </source>
</evidence>
<proteinExistence type="inferred from homology"/>
<dbReference type="EMBL" id="ML986487">
    <property type="protein sequence ID" value="KAF2279021.1"/>
    <property type="molecule type" value="Genomic_DNA"/>
</dbReference>
<dbReference type="Gene3D" id="3.30.420.40">
    <property type="match status" value="1"/>
</dbReference>
<evidence type="ECO:0000256" key="2">
    <source>
        <dbReference type="ARBA" id="ARBA00022679"/>
    </source>
</evidence>
<dbReference type="GO" id="GO:0005536">
    <property type="term" value="F:D-glucose binding"/>
    <property type="evidence" value="ECO:0007669"/>
    <property type="project" value="InterPro"/>
</dbReference>
<sequence length="552" mass="59541">MDSKEIAEGRNTHVEDALASLTGFINEDDLLELASRFSETYRDLAKSSTEHFLVTPVTALPTGKEKGRFLSIDVGGTNLRVGFIELLGELLGTGTQNGEAPASKIRKSHDKSWPIEEHMKMDQAEDLFAWIGDCIAEVITDALNASPASESPFGDELLLGITFSFPMAQTRLSEATLLPMGKGFAITSNLNLGKMLLAGYSRHLSNPTITNGHSPTQLPRLRIAAITNDTVATFASLAYAVKAAPNSRVAMGLIVGTGTNATVPMPLAALHPAKRSSLANPDAVDTVVINTEWTIRGTDKPLNDMALKTKWDLELDGNSEAPGFQPFEYMTAGRYLGEIVRLVFVHLVSSEGQVPASLKTRNAIATRFLSEVVARADDTSLTAELENMYPSPNRTSTFWIPARVQLLRDIAQAVQQRSSALIAAACVGLLACVNDIHIDNNQTQLNGEQTHKRSANSGTTTSDFQTDAPKPDHEDQAAQDESDSDREELVIAYAGGTISHYPDWLSTCQRWIDALVTRASPQNQGKKVVLREALDGGIIGAGVLAGMTDEIA</sequence>
<dbReference type="InterPro" id="IPR022672">
    <property type="entry name" value="Hexokinase_N"/>
</dbReference>
<dbReference type="GO" id="GO:0008865">
    <property type="term" value="F:fructokinase activity"/>
    <property type="evidence" value="ECO:0007669"/>
    <property type="project" value="TreeGrafter"/>
</dbReference>
<dbReference type="GO" id="GO:0006096">
    <property type="term" value="P:glycolytic process"/>
    <property type="evidence" value="ECO:0007669"/>
    <property type="project" value="UniProtKB-UniPathway"/>
</dbReference>
<dbReference type="GO" id="GO:0005524">
    <property type="term" value="F:ATP binding"/>
    <property type="evidence" value="ECO:0007669"/>
    <property type="project" value="UniProtKB-UniRule"/>
</dbReference>
<evidence type="ECO:0000256" key="4">
    <source>
        <dbReference type="ARBA" id="ARBA00022777"/>
    </source>
</evidence>
<evidence type="ECO:0000313" key="11">
    <source>
        <dbReference type="Proteomes" id="UP000800097"/>
    </source>
</evidence>
<evidence type="ECO:0000256" key="6">
    <source>
        <dbReference type="RuleBase" id="RU362007"/>
    </source>
</evidence>
<dbReference type="CDD" id="cd24000">
    <property type="entry name" value="ASKHA_NBD_HK"/>
    <property type="match status" value="1"/>
</dbReference>
<dbReference type="SUPFAM" id="SSF53067">
    <property type="entry name" value="Actin-like ATPase domain"/>
    <property type="match status" value="2"/>
</dbReference>
<evidence type="ECO:0000259" key="9">
    <source>
        <dbReference type="Pfam" id="PF03727"/>
    </source>
</evidence>
<dbReference type="RefSeq" id="XP_033656560.1">
    <property type="nucleotide sequence ID" value="XM_033796290.1"/>
</dbReference>
<dbReference type="InterPro" id="IPR022673">
    <property type="entry name" value="Hexokinase_C"/>
</dbReference>
<keyword evidence="4 6" id="KW-0418">Kinase</keyword>
<comment type="similarity">
    <text evidence="1 6">Belongs to the hexokinase family.</text>
</comment>
<dbReference type="Gene3D" id="3.40.367.20">
    <property type="match status" value="1"/>
</dbReference>
<evidence type="ECO:0000256" key="3">
    <source>
        <dbReference type="ARBA" id="ARBA00022741"/>
    </source>
</evidence>
<keyword evidence="6" id="KW-0324">Glycolysis</keyword>
<feature type="compositionally biased region" description="Polar residues" evidence="7">
    <location>
        <begin position="455"/>
        <end position="465"/>
    </location>
</feature>
<dbReference type="InterPro" id="IPR001312">
    <property type="entry name" value="Hexokinase"/>
</dbReference>